<accession>A0A291GT09</accession>
<dbReference type="RefSeq" id="WP_096797854.1">
    <property type="nucleotide sequence ID" value="NZ_CP023564.1"/>
</dbReference>
<evidence type="ECO:0000256" key="1">
    <source>
        <dbReference type="ARBA" id="ARBA00005721"/>
    </source>
</evidence>
<dbReference type="KEGG" id="bgg:CFK41_00230"/>
<evidence type="ECO:0000313" key="3">
    <source>
        <dbReference type="EMBL" id="ATG53375.1"/>
    </source>
</evidence>
<organism evidence="3 4">
    <name type="scientific">Brachybacterium ginsengisoli</name>
    <dbReference type="NCBI Taxonomy" id="1331682"/>
    <lineage>
        <taxon>Bacteria</taxon>
        <taxon>Bacillati</taxon>
        <taxon>Actinomycetota</taxon>
        <taxon>Actinomycetes</taxon>
        <taxon>Micrococcales</taxon>
        <taxon>Dermabacteraceae</taxon>
        <taxon>Brachybacterium</taxon>
    </lineage>
</organism>
<feature type="compositionally biased region" description="Low complexity" evidence="2">
    <location>
        <begin position="11"/>
        <end position="24"/>
    </location>
</feature>
<keyword evidence="4" id="KW-1185">Reference proteome</keyword>
<name>A0A291GT09_9MICO</name>
<dbReference type="OrthoDB" id="9808942at2"/>
<dbReference type="Pfam" id="PF03780">
    <property type="entry name" value="Asp23"/>
    <property type="match status" value="1"/>
</dbReference>
<sequence length="176" mass="18812">MSESKIPQTGQQQERQAAEQAAAAKESREQERREQQESTPHGPLQTSRGITTLDETVVAKIAGMAAREVPGVYDMGNAVRRAFSAVTDRFPSGQTSVTGGIAVEKGETQAAVDVTVVVEYGASIVEVGNAIRRNVIEQVEGTTGLEVIEVNVNVVDVHLPGQDDEPAAEQRSTDLK</sequence>
<protein>
    <submittedName>
        <fullName evidence="3">Asp23/Gls24 family envelope stress response protein</fullName>
    </submittedName>
</protein>
<feature type="region of interest" description="Disordered" evidence="2">
    <location>
        <begin position="1"/>
        <end position="51"/>
    </location>
</feature>
<gene>
    <name evidence="3" type="ORF">CFK41_00230</name>
</gene>
<proteinExistence type="inferred from homology"/>
<evidence type="ECO:0000313" key="4">
    <source>
        <dbReference type="Proteomes" id="UP000217889"/>
    </source>
</evidence>
<dbReference type="PANTHER" id="PTHR34297:SF3">
    <property type="entry name" value="ALKALINE SHOCK PROTEIN 23"/>
    <property type="match status" value="1"/>
</dbReference>
<dbReference type="EMBL" id="CP023564">
    <property type="protein sequence ID" value="ATG53375.1"/>
    <property type="molecule type" value="Genomic_DNA"/>
</dbReference>
<evidence type="ECO:0000256" key="2">
    <source>
        <dbReference type="SAM" id="MobiDB-lite"/>
    </source>
</evidence>
<feature type="compositionally biased region" description="Basic and acidic residues" evidence="2">
    <location>
        <begin position="25"/>
        <end position="36"/>
    </location>
</feature>
<dbReference type="Proteomes" id="UP000217889">
    <property type="component" value="Chromosome"/>
</dbReference>
<reference evidence="3 4" key="1">
    <citation type="journal article" date="2014" name="Int. J. Syst. Evol. Microbiol.">
        <title>Brachybacterium ginsengisoli sp. nov., isolated from soil of a ginseng field.</title>
        <authorList>
            <person name="Hoang V.A."/>
            <person name="Kim Y.J."/>
            <person name="Nguyen N.L."/>
            <person name="Yang D.C."/>
        </authorList>
    </citation>
    <scope>NUCLEOTIDE SEQUENCE [LARGE SCALE GENOMIC DNA]</scope>
    <source>
        <strain evidence="3 4">DCY80</strain>
    </source>
</reference>
<dbReference type="AlphaFoldDB" id="A0A291GT09"/>
<dbReference type="InterPro" id="IPR005531">
    <property type="entry name" value="Asp23"/>
</dbReference>
<feature type="compositionally biased region" description="Polar residues" evidence="2">
    <location>
        <begin position="1"/>
        <end position="10"/>
    </location>
</feature>
<comment type="similarity">
    <text evidence="1">Belongs to the asp23 family.</text>
</comment>
<dbReference type="PANTHER" id="PTHR34297">
    <property type="entry name" value="HYPOTHETICAL CYTOSOLIC PROTEIN-RELATED"/>
    <property type="match status" value="1"/>
</dbReference>